<dbReference type="InterPro" id="IPR001845">
    <property type="entry name" value="HTH_ArsR_DNA-bd_dom"/>
</dbReference>
<dbReference type="InterPro" id="IPR011991">
    <property type="entry name" value="ArsR-like_HTH"/>
</dbReference>
<comment type="caution">
    <text evidence="5">The sequence shown here is derived from an EMBL/GenBank/DDBJ whole genome shotgun (WGS) entry which is preliminary data.</text>
</comment>
<accession>A0A2P8IGA5</accession>
<evidence type="ECO:0000313" key="5">
    <source>
        <dbReference type="EMBL" id="PSL57512.1"/>
    </source>
</evidence>
<dbReference type="PANTHER" id="PTHR33154:SF33">
    <property type="entry name" value="TRANSCRIPTIONAL REPRESSOR SDPR"/>
    <property type="match status" value="1"/>
</dbReference>
<dbReference type="Proteomes" id="UP000241118">
    <property type="component" value="Unassembled WGS sequence"/>
</dbReference>
<evidence type="ECO:0000256" key="2">
    <source>
        <dbReference type="ARBA" id="ARBA00023125"/>
    </source>
</evidence>
<dbReference type="InterPro" id="IPR051081">
    <property type="entry name" value="HTH_MetalResp_TranReg"/>
</dbReference>
<keyword evidence="6" id="KW-1185">Reference proteome</keyword>
<organism evidence="5 6">
    <name type="scientific">Saccharothrix carnea</name>
    <dbReference type="NCBI Taxonomy" id="1280637"/>
    <lineage>
        <taxon>Bacteria</taxon>
        <taxon>Bacillati</taxon>
        <taxon>Actinomycetota</taxon>
        <taxon>Actinomycetes</taxon>
        <taxon>Pseudonocardiales</taxon>
        <taxon>Pseudonocardiaceae</taxon>
        <taxon>Saccharothrix</taxon>
    </lineage>
</organism>
<dbReference type="AlphaFoldDB" id="A0A2P8IGA5"/>
<dbReference type="SUPFAM" id="SSF46785">
    <property type="entry name" value="Winged helix' DNA-binding domain"/>
    <property type="match status" value="1"/>
</dbReference>
<keyword evidence="2" id="KW-0238">DNA-binding</keyword>
<evidence type="ECO:0000256" key="1">
    <source>
        <dbReference type="ARBA" id="ARBA00023015"/>
    </source>
</evidence>
<feature type="domain" description="HTH arsR-type" evidence="4">
    <location>
        <begin position="1"/>
        <end position="99"/>
    </location>
</feature>
<dbReference type="InterPro" id="IPR036390">
    <property type="entry name" value="WH_DNA-bd_sf"/>
</dbReference>
<dbReference type="InterPro" id="IPR036388">
    <property type="entry name" value="WH-like_DNA-bd_sf"/>
</dbReference>
<dbReference type="GO" id="GO:0003700">
    <property type="term" value="F:DNA-binding transcription factor activity"/>
    <property type="evidence" value="ECO:0007669"/>
    <property type="project" value="InterPro"/>
</dbReference>
<keyword evidence="3" id="KW-0804">Transcription</keyword>
<dbReference type="PANTHER" id="PTHR33154">
    <property type="entry name" value="TRANSCRIPTIONAL REGULATOR, ARSR FAMILY"/>
    <property type="match status" value="1"/>
</dbReference>
<evidence type="ECO:0000259" key="4">
    <source>
        <dbReference type="PROSITE" id="PS50987"/>
    </source>
</evidence>
<evidence type="ECO:0000256" key="3">
    <source>
        <dbReference type="ARBA" id="ARBA00023163"/>
    </source>
</evidence>
<dbReference type="OrthoDB" id="3630048at2"/>
<dbReference type="PROSITE" id="PS50987">
    <property type="entry name" value="HTH_ARSR_2"/>
    <property type="match status" value="1"/>
</dbReference>
<dbReference type="NCBIfam" id="NF033788">
    <property type="entry name" value="HTH_metalloreg"/>
    <property type="match status" value="1"/>
</dbReference>
<dbReference type="RefSeq" id="WP_106614437.1">
    <property type="nucleotide sequence ID" value="NZ_PYAX01000002.1"/>
</dbReference>
<dbReference type="SMART" id="SM00418">
    <property type="entry name" value="HTH_ARSR"/>
    <property type="match status" value="1"/>
</dbReference>
<gene>
    <name evidence="5" type="ORF">B0I31_102491</name>
</gene>
<dbReference type="EMBL" id="PYAX01000002">
    <property type="protein sequence ID" value="PSL57512.1"/>
    <property type="molecule type" value="Genomic_DNA"/>
</dbReference>
<proteinExistence type="predicted"/>
<protein>
    <submittedName>
        <fullName evidence="5">ArsR family transcriptional regulator</fullName>
    </submittedName>
</protein>
<keyword evidence="1" id="KW-0805">Transcription regulation</keyword>
<dbReference type="CDD" id="cd00090">
    <property type="entry name" value="HTH_ARSR"/>
    <property type="match status" value="1"/>
</dbReference>
<sequence length="118" mass="12652">MAPDAEAVAEQVFTALADPTRRAILAALASGGPATATDLADRLPITRQAIAKHLALLADVGLVTAEPGERRRVRYRLRSAPMQVAQRFLAALARDWDSPLSALKDHLDRGGSTADRRT</sequence>
<dbReference type="Gene3D" id="1.10.10.10">
    <property type="entry name" value="Winged helix-like DNA-binding domain superfamily/Winged helix DNA-binding domain"/>
    <property type="match status" value="1"/>
</dbReference>
<evidence type="ECO:0000313" key="6">
    <source>
        <dbReference type="Proteomes" id="UP000241118"/>
    </source>
</evidence>
<name>A0A2P8IGA5_SACCR</name>
<dbReference type="PRINTS" id="PR00778">
    <property type="entry name" value="HTHARSR"/>
</dbReference>
<reference evidence="5 6" key="1">
    <citation type="submission" date="2018-03" db="EMBL/GenBank/DDBJ databases">
        <title>Genomic Encyclopedia of Type Strains, Phase III (KMG-III): the genomes of soil and plant-associated and newly described type strains.</title>
        <authorList>
            <person name="Whitman W."/>
        </authorList>
    </citation>
    <scope>NUCLEOTIDE SEQUENCE [LARGE SCALE GENOMIC DNA]</scope>
    <source>
        <strain evidence="5 6">CGMCC 4.7097</strain>
    </source>
</reference>
<dbReference type="Pfam" id="PF12840">
    <property type="entry name" value="HTH_20"/>
    <property type="match status" value="1"/>
</dbReference>
<dbReference type="GO" id="GO:0003677">
    <property type="term" value="F:DNA binding"/>
    <property type="evidence" value="ECO:0007669"/>
    <property type="project" value="UniProtKB-KW"/>
</dbReference>